<comment type="caution">
    <text evidence="2">The sequence shown here is derived from an EMBL/GenBank/DDBJ whole genome shotgun (WGS) entry which is preliminary data.</text>
</comment>
<dbReference type="EMBL" id="JANPWB010000009">
    <property type="protein sequence ID" value="KAJ1148880.1"/>
    <property type="molecule type" value="Genomic_DNA"/>
</dbReference>
<organism evidence="2 3">
    <name type="scientific">Pleurodeles waltl</name>
    <name type="common">Iberian ribbed newt</name>
    <dbReference type="NCBI Taxonomy" id="8319"/>
    <lineage>
        <taxon>Eukaryota</taxon>
        <taxon>Metazoa</taxon>
        <taxon>Chordata</taxon>
        <taxon>Craniata</taxon>
        <taxon>Vertebrata</taxon>
        <taxon>Euteleostomi</taxon>
        <taxon>Amphibia</taxon>
        <taxon>Batrachia</taxon>
        <taxon>Caudata</taxon>
        <taxon>Salamandroidea</taxon>
        <taxon>Salamandridae</taxon>
        <taxon>Pleurodelinae</taxon>
        <taxon>Pleurodeles</taxon>
    </lineage>
</organism>
<accession>A0AAV7RDS3</accession>
<sequence length="109" mass="11972">MQPVQDLQDTQTWQTPCAQRTKRRKGGPRGSLPTAEEAKQARHWALADVMASGKGNRVSPTPSVENPTDREENNEIAMSNGTTQSDPSDLSDFELDLPIVTPRTANDLL</sequence>
<evidence type="ECO:0000313" key="2">
    <source>
        <dbReference type="EMBL" id="KAJ1148880.1"/>
    </source>
</evidence>
<protein>
    <submittedName>
        <fullName evidence="2">Uncharacterized protein</fullName>
    </submittedName>
</protein>
<dbReference type="Proteomes" id="UP001066276">
    <property type="component" value="Chromosome 5"/>
</dbReference>
<evidence type="ECO:0000256" key="1">
    <source>
        <dbReference type="SAM" id="MobiDB-lite"/>
    </source>
</evidence>
<evidence type="ECO:0000313" key="3">
    <source>
        <dbReference type="Proteomes" id="UP001066276"/>
    </source>
</evidence>
<proteinExistence type="predicted"/>
<name>A0AAV7RDS3_PLEWA</name>
<keyword evidence="3" id="KW-1185">Reference proteome</keyword>
<feature type="region of interest" description="Disordered" evidence="1">
    <location>
        <begin position="1"/>
        <end position="109"/>
    </location>
</feature>
<feature type="compositionally biased region" description="Polar residues" evidence="1">
    <location>
        <begin position="1"/>
        <end position="18"/>
    </location>
</feature>
<reference evidence="2" key="1">
    <citation type="journal article" date="2022" name="bioRxiv">
        <title>Sequencing and chromosome-scale assembly of the giantPleurodeles waltlgenome.</title>
        <authorList>
            <person name="Brown T."/>
            <person name="Elewa A."/>
            <person name="Iarovenko S."/>
            <person name="Subramanian E."/>
            <person name="Araus A.J."/>
            <person name="Petzold A."/>
            <person name="Susuki M."/>
            <person name="Suzuki K.-i.T."/>
            <person name="Hayashi T."/>
            <person name="Toyoda A."/>
            <person name="Oliveira C."/>
            <person name="Osipova E."/>
            <person name="Leigh N.D."/>
            <person name="Simon A."/>
            <person name="Yun M.H."/>
        </authorList>
    </citation>
    <scope>NUCLEOTIDE SEQUENCE</scope>
    <source>
        <strain evidence="2">20211129_DDA</strain>
        <tissue evidence="2">Liver</tissue>
    </source>
</reference>
<feature type="compositionally biased region" description="Polar residues" evidence="1">
    <location>
        <begin position="76"/>
        <end position="88"/>
    </location>
</feature>
<dbReference type="AlphaFoldDB" id="A0AAV7RDS3"/>
<gene>
    <name evidence="2" type="ORF">NDU88_001704</name>
</gene>